<dbReference type="EMBL" id="PDCK01000039">
    <property type="protein sequence ID" value="PRQ59332.1"/>
    <property type="molecule type" value="Genomic_DNA"/>
</dbReference>
<evidence type="ECO:0000313" key="1">
    <source>
        <dbReference type="EMBL" id="PRQ59332.1"/>
    </source>
</evidence>
<gene>
    <name evidence="1" type="ORF">RchiOBHm_Chr1g0369051</name>
</gene>
<dbReference type="Gramene" id="PRQ59332">
    <property type="protein sequence ID" value="PRQ59332"/>
    <property type="gene ID" value="RchiOBHm_Chr1g0369051"/>
</dbReference>
<proteinExistence type="predicted"/>
<protein>
    <submittedName>
        <fullName evidence="1">Uncharacterized protein</fullName>
    </submittedName>
</protein>
<accession>A0A2P6SKY7</accession>
<reference evidence="1 2" key="1">
    <citation type="journal article" date="2018" name="Nat. Genet.">
        <title>The Rosa genome provides new insights in the design of modern roses.</title>
        <authorList>
            <person name="Bendahmane M."/>
        </authorList>
    </citation>
    <scope>NUCLEOTIDE SEQUENCE [LARGE SCALE GENOMIC DNA]</scope>
    <source>
        <strain evidence="2">cv. Old Blush</strain>
    </source>
</reference>
<keyword evidence="2" id="KW-1185">Reference proteome</keyword>
<sequence>MKSLPPPSLNSSVVIQMWTILHGLRVALSIVRRRVAENVASQRFSQGTATTSQMGYYELNMMNGHKRLVEGQNRLIGMMTEMLSTQKRGQTFAMPTEVKGLS</sequence>
<dbReference type="Proteomes" id="UP000238479">
    <property type="component" value="Chromosome 1"/>
</dbReference>
<comment type="caution">
    <text evidence="1">The sequence shown here is derived from an EMBL/GenBank/DDBJ whole genome shotgun (WGS) entry which is preliminary data.</text>
</comment>
<name>A0A2P6SKY7_ROSCH</name>
<organism evidence="1 2">
    <name type="scientific">Rosa chinensis</name>
    <name type="common">China rose</name>
    <dbReference type="NCBI Taxonomy" id="74649"/>
    <lineage>
        <taxon>Eukaryota</taxon>
        <taxon>Viridiplantae</taxon>
        <taxon>Streptophyta</taxon>
        <taxon>Embryophyta</taxon>
        <taxon>Tracheophyta</taxon>
        <taxon>Spermatophyta</taxon>
        <taxon>Magnoliopsida</taxon>
        <taxon>eudicotyledons</taxon>
        <taxon>Gunneridae</taxon>
        <taxon>Pentapetalae</taxon>
        <taxon>rosids</taxon>
        <taxon>fabids</taxon>
        <taxon>Rosales</taxon>
        <taxon>Rosaceae</taxon>
        <taxon>Rosoideae</taxon>
        <taxon>Rosoideae incertae sedis</taxon>
        <taxon>Rosa</taxon>
    </lineage>
</organism>
<dbReference type="AlphaFoldDB" id="A0A2P6SKY7"/>
<evidence type="ECO:0000313" key="2">
    <source>
        <dbReference type="Proteomes" id="UP000238479"/>
    </source>
</evidence>